<dbReference type="EMBL" id="CM000852">
    <property type="protein sequence ID" value="KRG94363.1"/>
    <property type="molecule type" value="Genomic_DNA"/>
</dbReference>
<evidence type="ECO:0000313" key="2">
    <source>
        <dbReference type="EnsemblPlants" id="KRG94363"/>
    </source>
</evidence>
<reference evidence="1" key="3">
    <citation type="submission" date="2018-07" db="EMBL/GenBank/DDBJ databases">
        <title>WGS assembly of Glycine max.</title>
        <authorList>
            <person name="Schmutz J."/>
            <person name="Cannon S."/>
            <person name="Schlueter J."/>
            <person name="Ma J."/>
            <person name="Mitros T."/>
            <person name="Nelson W."/>
            <person name="Hyten D."/>
            <person name="Song Q."/>
            <person name="Thelen J."/>
            <person name="Cheng J."/>
            <person name="Xu D."/>
            <person name="Hellsten U."/>
            <person name="May G."/>
            <person name="Yu Y."/>
            <person name="Sakurai T."/>
            <person name="Umezawa T."/>
            <person name="Bhattacharyya M."/>
            <person name="Sandhu D."/>
            <person name="Valliyodan B."/>
            <person name="Lindquist E."/>
            <person name="Peto M."/>
            <person name="Grant D."/>
            <person name="Shu S."/>
            <person name="Goodstein D."/>
            <person name="Barry K."/>
            <person name="Futrell-Griggs M."/>
            <person name="Abernathy B."/>
            <person name="Du J."/>
            <person name="Tian Z."/>
            <person name="Zhu L."/>
            <person name="Gill N."/>
            <person name="Joshi T."/>
            <person name="Libault M."/>
            <person name="Sethuraman A."/>
            <person name="Zhang X."/>
            <person name="Shinozaki K."/>
            <person name="Nguyen H."/>
            <person name="Wing R."/>
            <person name="Cregan P."/>
            <person name="Specht J."/>
            <person name="Grimwood J."/>
            <person name="Rokhsar D."/>
            <person name="Stacey G."/>
            <person name="Shoemaker R."/>
            <person name="Jackson S."/>
        </authorList>
    </citation>
    <scope>NUCLEOTIDE SEQUENCE</scope>
    <source>
        <tissue evidence="1">Callus</tissue>
    </source>
</reference>
<protein>
    <submittedName>
        <fullName evidence="1 2">Uncharacterized protein</fullName>
    </submittedName>
</protein>
<reference evidence="1 2" key="1">
    <citation type="journal article" date="2010" name="Nature">
        <title>Genome sequence of the palaeopolyploid soybean.</title>
        <authorList>
            <person name="Schmutz J."/>
            <person name="Cannon S.B."/>
            <person name="Schlueter J."/>
            <person name="Ma J."/>
            <person name="Mitros T."/>
            <person name="Nelson W."/>
            <person name="Hyten D.L."/>
            <person name="Song Q."/>
            <person name="Thelen J.J."/>
            <person name="Cheng J."/>
            <person name="Xu D."/>
            <person name="Hellsten U."/>
            <person name="May G.D."/>
            <person name="Yu Y."/>
            <person name="Sakurai T."/>
            <person name="Umezawa T."/>
            <person name="Bhattacharyya M.K."/>
            <person name="Sandhu D."/>
            <person name="Valliyodan B."/>
            <person name="Lindquist E."/>
            <person name="Peto M."/>
            <person name="Grant D."/>
            <person name="Shu S."/>
            <person name="Goodstein D."/>
            <person name="Barry K."/>
            <person name="Futrell-Griggs M."/>
            <person name="Abernathy B."/>
            <person name="Du J."/>
            <person name="Tian Z."/>
            <person name="Zhu L."/>
            <person name="Gill N."/>
            <person name="Joshi T."/>
            <person name="Libault M."/>
            <person name="Sethuraman A."/>
            <person name="Zhang X.-C."/>
            <person name="Shinozaki K."/>
            <person name="Nguyen H.T."/>
            <person name="Wing R.A."/>
            <person name="Cregan P."/>
            <person name="Specht J."/>
            <person name="Grimwood J."/>
            <person name="Rokhsar D."/>
            <person name="Stacey G."/>
            <person name="Shoemaker R.C."/>
            <person name="Jackson S.A."/>
        </authorList>
    </citation>
    <scope>NUCLEOTIDE SEQUENCE [LARGE SCALE GENOMIC DNA]</scope>
    <source>
        <strain evidence="2">cv. Williams 82</strain>
        <tissue evidence="1">Callus</tissue>
    </source>
</reference>
<organism evidence="1">
    <name type="scientific">Glycine max</name>
    <name type="common">Soybean</name>
    <name type="synonym">Glycine hispida</name>
    <dbReference type="NCBI Taxonomy" id="3847"/>
    <lineage>
        <taxon>Eukaryota</taxon>
        <taxon>Viridiplantae</taxon>
        <taxon>Streptophyta</taxon>
        <taxon>Embryophyta</taxon>
        <taxon>Tracheophyta</taxon>
        <taxon>Spermatophyta</taxon>
        <taxon>Magnoliopsida</taxon>
        <taxon>eudicotyledons</taxon>
        <taxon>Gunneridae</taxon>
        <taxon>Pentapetalae</taxon>
        <taxon>rosids</taxon>
        <taxon>fabids</taxon>
        <taxon>Fabales</taxon>
        <taxon>Fabaceae</taxon>
        <taxon>Papilionoideae</taxon>
        <taxon>50 kb inversion clade</taxon>
        <taxon>NPAAA clade</taxon>
        <taxon>indigoferoid/millettioid clade</taxon>
        <taxon>Phaseoleae</taxon>
        <taxon>Glycine</taxon>
        <taxon>Glycine subgen. Soja</taxon>
    </lineage>
</organism>
<dbReference type="InParanoid" id="A0A0R0EJ99"/>
<dbReference type="EnsemblPlants" id="KRG94363">
    <property type="protein sequence ID" value="KRG94363"/>
    <property type="gene ID" value="GLYMA_19G079200"/>
</dbReference>
<dbReference type="Proteomes" id="UP000008827">
    <property type="component" value="Chromosome 19"/>
</dbReference>
<sequence>MTSALQKLLRKSPFTRIIASFHASQVEPLARCRFPLCIEVQRPLFQPCSVTEYLGLPRCNVIFPSFRLGWFDGVKKKGNLKMNKHE</sequence>
<dbReference type="Gramene" id="KRG94363">
    <property type="protein sequence ID" value="KRG94363"/>
    <property type="gene ID" value="GLYMA_19G079200"/>
</dbReference>
<evidence type="ECO:0000313" key="3">
    <source>
        <dbReference type="Proteomes" id="UP000008827"/>
    </source>
</evidence>
<keyword evidence="3" id="KW-1185">Reference proteome</keyword>
<dbReference type="AlphaFoldDB" id="A0A0R0EJ99"/>
<name>A0A0R0EJ99_SOYBN</name>
<proteinExistence type="predicted"/>
<reference evidence="2" key="2">
    <citation type="submission" date="2018-02" db="UniProtKB">
        <authorList>
            <consortium name="EnsemblPlants"/>
        </authorList>
    </citation>
    <scope>IDENTIFICATION</scope>
    <source>
        <strain evidence="2">Williams 82</strain>
    </source>
</reference>
<gene>
    <name evidence="1" type="ORF">GLYMA_19G079200</name>
</gene>
<accession>A0A0R0EJ99</accession>
<evidence type="ECO:0000313" key="1">
    <source>
        <dbReference type="EMBL" id="KRG94363.1"/>
    </source>
</evidence>